<evidence type="ECO:0000256" key="4">
    <source>
        <dbReference type="ARBA" id="ARBA00022679"/>
    </source>
</evidence>
<dbReference type="GO" id="GO:0004144">
    <property type="term" value="F:diacylglycerol O-acyltransferase activity"/>
    <property type="evidence" value="ECO:0007669"/>
    <property type="project" value="TreeGrafter"/>
</dbReference>
<keyword evidence="4 11" id="KW-0808">Transferase</keyword>
<keyword evidence="7 11" id="KW-1133">Transmembrane helix</keyword>
<evidence type="ECO:0000256" key="9">
    <source>
        <dbReference type="ARBA" id="ARBA00023136"/>
    </source>
</evidence>
<evidence type="ECO:0000256" key="10">
    <source>
        <dbReference type="ARBA" id="ARBA00023315"/>
    </source>
</evidence>
<dbReference type="Pfam" id="PF03982">
    <property type="entry name" value="DAGAT"/>
    <property type="match status" value="1"/>
</dbReference>
<comment type="caution">
    <text evidence="11">Lacks conserved residue(s) required for the propagation of feature annotation.</text>
</comment>
<accession>A0A9W7E5V3</accession>
<keyword evidence="5 11" id="KW-0812">Transmembrane</keyword>
<reference evidence="13" key="1">
    <citation type="journal article" date="2023" name="Commun. Biol.">
        <title>Genome analysis of Parmales, the sister group of diatoms, reveals the evolutionary specialization of diatoms from phago-mixotrophs to photoautotrophs.</title>
        <authorList>
            <person name="Ban H."/>
            <person name="Sato S."/>
            <person name="Yoshikawa S."/>
            <person name="Yamada K."/>
            <person name="Nakamura Y."/>
            <person name="Ichinomiya M."/>
            <person name="Sato N."/>
            <person name="Blanc-Mathieu R."/>
            <person name="Endo H."/>
            <person name="Kuwata A."/>
            <person name="Ogata H."/>
        </authorList>
    </citation>
    <scope>NUCLEOTIDE SEQUENCE [LARGE SCALE GENOMIC DNA]</scope>
    <source>
        <strain evidence="13">NIES 3700</strain>
    </source>
</reference>
<evidence type="ECO:0000313" key="12">
    <source>
        <dbReference type="EMBL" id="GMH69379.1"/>
    </source>
</evidence>
<dbReference type="PANTHER" id="PTHR12317:SF63">
    <property type="entry name" value="DIACYLGLYCEROL O-ACYLTRANSFERASE 2"/>
    <property type="match status" value="1"/>
</dbReference>
<evidence type="ECO:0000256" key="1">
    <source>
        <dbReference type="ARBA" id="ARBA00004477"/>
    </source>
</evidence>
<dbReference type="InterPro" id="IPR007130">
    <property type="entry name" value="DAGAT"/>
</dbReference>
<keyword evidence="3" id="KW-0444">Lipid biosynthesis</keyword>
<protein>
    <recommendedName>
        <fullName evidence="11">Acyltransferase</fullName>
        <ecNumber evidence="11">2.3.1.-</ecNumber>
    </recommendedName>
</protein>
<dbReference type="AlphaFoldDB" id="A0A9W7E5V3"/>
<feature type="transmembrane region" description="Helical" evidence="11">
    <location>
        <begin position="20"/>
        <end position="46"/>
    </location>
</feature>
<comment type="subcellular location">
    <subcellularLocation>
        <location evidence="1 11">Endoplasmic reticulum membrane</location>
        <topology evidence="1 11">Multi-pass membrane protein</topology>
    </subcellularLocation>
</comment>
<gene>
    <name evidence="12" type="ORF">TrLO_g2896</name>
</gene>
<keyword evidence="10" id="KW-0012">Acyltransferase</keyword>
<comment type="similarity">
    <text evidence="2 11">Belongs to the diacylglycerol acyltransferase family.</text>
</comment>
<dbReference type="Proteomes" id="UP001165122">
    <property type="component" value="Unassembled WGS sequence"/>
</dbReference>
<keyword evidence="6 11" id="KW-0256">Endoplasmic reticulum</keyword>
<evidence type="ECO:0000256" key="5">
    <source>
        <dbReference type="ARBA" id="ARBA00022692"/>
    </source>
</evidence>
<keyword evidence="8" id="KW-0443">Lipid metabolism</keyword>
<keyword evidence="13" id="KW-1185">Reference proteome</keyword>
<dbReference type="PANTHER" id="PTHR12317">
    <property type="entry name" value="DIACYLGLYCEROL O-ACYLTRANSFERASE"/>
    <property type="match status" value="1"/>
</dbReference>
<evidence type="ECO:0000256" key="6">
    <source>
        <dbReference type="ARBA" id="ARBA00022824"/>
    </source>
</evidence>
<proteinExistence type="inferred from homology"/>
<evidence type="ECO:0000313" key="13">
    <source>
        <dbReference type="Proteomes" id="UP001165122"/>
    </source>
</evidence>
<evidence type="ECO:0000256" key="7">
    <source>
        <dbReference type="ARBA" id="ARBA00022989"/>
    </source>
</evidence>
<comment type="caution">
    <text evidence="12">The sequence shown here is derived from an EMBL/GenBank/DDBJ whole genome shotgun (WGS) entry which is preliminary data.</text>
</comment>
<evidence type="ECO:0000256" key="11">
    <source>
        <dbReference type="RuleBase" id="RU367023"/>
    </source>
</evidence>
<name>A0A9W7E5V3_9STRA</name>
<evidence type="ECO:0000256" key="3">
    <source>
        <dbReference type="ARBA" id="ARBA00022516"/>
    </source>
</evidence>
<sequence>MPNPNHKFLLSYAPCTSYDTFIVITTSLLLAVSSSLPPILTIRYLIKLVKERKRIEEEEGEEKEGRLKEWRIKCAKFGGALLAYTLFIRSRASSRYRSFFRSLPLWQSYYRYLSLSVVQLGPSLPSPSEQKILTIIPHGLMPYSLALSALNSDMERIWGKMRVVAAGATRILPGLAQFIRGIDGVNADRVCVDKALTQGNSIAVSPGGISEMFLSYPKPGISVNQEIAQLSNRKGFIRLSHKYGIPVIPCYVFGSSKLMKRMDFYGAEWLSRIFRASLTVIWGRWGLPVPFRVVGGLVYVVGRVIYPGRNVEETHAEFCEELKRIFEEYKGEYGWERKELVIV</sequence>
<evidence type="ECO:0000256" key="2">
    <source>
        <dbReference type="ARBA" id="ARBA00005420"/>
    </source>
</evidence>
<dbReference type="GO" id="GO:0005789">
    <property type="term" value="C:endoplasmic reticulum membrane"/>
    <property type="evidence" value="ECO:0007669"/>
    <property type="project" value="UniProtKB-SubCell"/>
</dbReference>
<dbReference type="OrthoDB" id="202924at2759"/>
<dbReference type="EMBL" id="BRXW01000607">
    <property type="protein sequence ID" value="GMH69379.1"/>
    <property type="molecule type" value="Genomic_DNA"/>
</dbReference>
<evidence type="ECO:0000256" key="8">
    <source>
        <dbReference type="ARBA" id="ARBA00023098"/>
    </source>
</evidence>
<organism evidence="12 13">
    <name type="scientific">Triparma laevis f. longispina</name>
    <dbReference type="NCBI Taxonomy" id="1714387"/>
    <lineage>
        <taxon>Eukaryota</taxon>
        <taxon>Sar</taxon>
        <taxon>Stramenopiles</taxon>
        <taxon>Ochrophyta</taxon>
        <taxon>Bolidophyceae</taxon>
        <taxon>Parmales</taxon>
        <taxon>Triparmaceae</taxon>
        <taxon>Triparma</taxon>
    </lineage>
</organism>
<keyword evidence="9 11" id="KW-0472">Membrane</keyword>
<dbReference type="EC" id="2.3.1.-" evidence="11"/>
<dbReference type="GO" id="GO:0019432">
    <property type="term" value="P:triglyceride biosynthetic process"/>
    <property type="evidence" value="ECO:0007669"/>
    <property type="project" value="TreeGrafter"/>
</dbReference>